<evidence type="ECO:0000256" key="4">
    <source>
        <dbReference type="ARBA" id="ARBA00022691"/>
    </source>
</evidence>
<keyword evidence="3" id="KW-0808">Transferase</keyword>
<dbReference type="EMBL" id="JQHL01000001">
    <property type="protein sequence ID" value="KFX22196.1"/>
    <property type="molecule type" value="Genomic_DNA"/>
</dbReference>
<evidence type="ECO:0000313" key="7">
    <source>
        <dbReference type="EMBL" id="KFX07500.1"/>
    </source>
</evidence>
<dbReference type="GO" id="GO:0008610">
    <property type="term" value="P:lipid biosynthetic process"/>
    <property type="evidence" value="ECO:0007669"/>
    <property type="project" value="InterPro"/>
</dbReference>
<dbReference type="PANTHER" id="PTHR43667:SF2">
    <property type="entry name" value="FATTY ACID C-METHYL TRANSFERASE"/>
    <property type="match status" value="1"/>
</dbReference>
<dbReference type="EMBL" id="JQHM01000001">
    <property type="protein sequence ID" value="KFX07500.1"/>
    <property type="molecule type" value="Genomic_DNA"/>
</dbReference>
<dbReference type="InterPro" id="IPR050723">
    <property type="entry name" value="CFA/CMAS"/>
</dbReference>
<evidence type="ECO:0000256" key="5">
    <source>
        <dbReference type="ARBA" id="ARBA00023098"/>
    </source>
</evidence>
<dbReference type="Pfam" id="PF02353">
    <property type="entry name" value="CMAS"/>
    <property type="match status" value="1"/>
</dbReference>
<protein>
    <submittedName>
        <fullName evidence="7">Cyclopropane-fatty-acyl-phospholipid synthase</fullName>
    </submittedName>
</protein>
<dbReference type="Proteomes" id="UP000032874">
    <property type="component" value="Unassembled WGS sequence"/>
</dbReference>
<evidence type="ECO:0000313" key="8">
    <source>
        <dbReference type="EMBL" id="KFX22196.1"/>
    </source>
</evidence>
<dbReference type="AlphaFoldDB" id="A0A093RXJ6"/>
<evidence type="ECO:0000313" key="10">
    <source>
        <dbReference type="Proteomes" id="UP000032874"/>
    </source>
</evidence>
<dbReference type="SUPFAM" id="SSF53335">
    <property type="entry name" value="S-adenosyl-L-methionine-dependent methyltransferases"/>
    <property type="match status" value="1"/>
</dbReference>
<dbReference type="eggNOG" id="COG2230">
    <property type="taxonomic scope" value="Bacteria"/>
</dbReference>
<evidence type="ECO:0000256" key="6">
    <source>
        <dbReference type="PIRSR" id="PIRSR003085-1"/>
    </source>
</evidence>
<name>A0A093RXJ6_9GAMM</name>
<dbReference type="Gene3D" id="3.40.50.150">
    <property type="entry name" value="Vaccinia Virus protein VP39"/>
    <property type="match status" value="1"/>
</dbReference>
<keyword evidence="9" id="KW-1185">Reference proteome</keyword>
<dbReference type="PIRSF" id="PIRSF003085">
    <property type="entry name" value="CMAS"/>
    <property type="match status" value="1"/>
</dbReference>
<evidence type="ECO:0000313" key="9">
    <source>
        <dbReference type="Proteomes" id="UP000032869"/>
    </source>
</evidence>
<dbReference type="GO" id="GO:0032259">
    <property type="term" value="P:methylation"/>
    <property type="evidence" value="ECO:0007669"/>
    <property type="project" value="UniProtKB-KW"/>
</dbReference>
<keyword evidence="2" id="KW-0489">Methyltransferase</keyword>
<reference evidence="9 10" key="1">
    <citation type="submission" date="2014-08" db="EMBL/GenBank/DDBJ databases">
        <title>Genome sequences of NCPPB Pectobacterium isolates.</title>
        <authorList>
            <person name="Glover R.H."/>
            <person name="Sapp M."/>
            <person name="Elphinstone J."/>
        </authorList>
    </citation>
    <scope>NUCLEOTIDE SEQUENCE [LARGE SCALE GENOMIC DNA]</scope>
    <source>
        <strain evidence="8 9">NCPPB 2793</strain>
        <strain evidence="7 10">NCPPB 2795</strain>
    </source>
</reference>
<evidence type="ECO:0000256" key="3">
    <source>
        <dbReference type="ARBA" id="ARBA00022679"/>
    </source>
</evidence>
<dbReference type="InterPro" id="IPR029063">
    <property type="entry name" value="SAM-dependent_MTases_sf"/>
</dbReference>
<dbReference type="OrthoDB" id="9782855at2"/>
<keyword evidence="5" id="KW-0443">Lipid metabolism</keyword>
<accession>A0A093RXJ6</accession>
<dbReference type="CDD" id="cd02440">
    <property type="entry name" value="AdoMet_MTases"/>
    <property type="match status" value="1"/>
</dbReference>
<dbReference type="RefSeq" id="WP_039299782.1">
    <property type="nucleotide sequence ID" value="NZ_JAODTE010000001.1"/>
</dbReference>
<dbReference type="InterPro" id="IPR003333">
    <property type="entry name" value="CMAS"/>
</dbReference>
<evidence type="ECO:0000256" key="2">
    <source>
        <dbReference type="ARBA" id="ARBA00022603"/>
    </source>
</evidence>
<proteinExistence type="inferred from homology"/>
<dbReference type="GO" id="GO:0008168">
    <property type="term" value="F:methyltransferase activity"/>
    <property type="evidence" value="ECO:0007669"/>
    <property type="project" value="UniProtKB-KW"/>
</dbReference>
<sequence>MSSTETQLVRHPNDTARYTRARKVVFTLLGRIENGSVRLSEPGGNETFFGDQHATLQGEITIHNHRVYRRVLLGGSIAAGESYIDGDWSSTNLTLVLQLLAQNQPLIDTLETRFGWLTGPFHRFIHWCRRNRPQQAQKNIAAHYDLGNHFYRSFLDSEMLYSSAWYQQPDMTLEEAQRAKLRRLCEQLALCETDHLLEIGTGWGGLAELAAREYGCHVTTTTLSQQQYDYAVERIQQAGLSHKVTVLLQDYRALTGQYDKLVSVEMIEAVGKAYLPTFFKRCQQLLKPQGRMALQAITIADQRYHHYSRNVDFIQRYVFPGGFLPSVTAMTTTMTRHTDFITRDLFDIGQDYARTLREWRQRFHQQWHTLSTQGFDESFQRLWVFYLCYCEAGFRARTISTVQLTAERP</sequence>
<feature type="active site" evidence="6">
    <location>
        <position position="390"/>
    </location>
</feature>
<keyword evidence="4" id="KW-0949">S-adenosyl-L-methionine</keyword>
<organism evidence="7 10">
    <name type="scientific">Pectobacterium betavasculorum</name>
    <dbReference type="NCBI Taxonomy" id="55207"/>
    <lineage>
        <taxon>Bacteria</taxon>
        <taxon>Pseudomonadati</taxon>
        <taxon>Pseudomonadota</taxon>
        <taxon>Gammaproteobacteria</taxon>
        <taxon>Enterobacterales</taxon>
        <taxon>Pectobacteriaceae</taxon>
        <taxon>Pectobacterium</taxon>
    </lineage>
</organism>
<dbReference type="Proteomes" id="UP000032869">
    <property type="component" value="Unassembled WGS sequence"/>
</dbReference>
<comment type="caution">
    <text evidence="7">The sequence shown here is derived from an EMBL/GenBank/DDBJ whole genome shotgun (WGS) entry which is preliminary data.</text>
</comment>
<dbReference type="PANTHER" id="PTHR43667">
    <property type="entry name" value="CYCLOPROPANE-FATTY-ACYL-PHOSPHOLIPID SYNTHASE"/>
    <property type="match status" value="1"/>
</dbReference>
<dbReference type="STRING" id="55207.KP22_05260"/>
<comment type="similarity">
    <text evidence="1">Belongs to the CFA/CMAS family.</text>
</comment>
<evidence type="ECO:0000256" key="1">
    <source>
        <dbReference type="ARBA" id="ARBA00010815"/>
    </source>
</evidence>
<gene>
    <name evidence="8" type="ORF">JV35_03275</name>
    <name evidence="7" type="ORF">KP22_05260</name>
</gene>